<dbReference type="SUPFAM" id="SSF117281">
    <property type="entry name" value="Kelch motif"/>
    <property type="match status" value="1"/>
</dbReference>
<evidence type="ECO:0000313" key="2">
    <source>
        <dbReference type="EMBL" id="CAA7391229.1"/>
    </source>
</evidence>
<accession>A0A7I8K2X7</accession>
<dbReference type="SUPFAM" id="SSF81383">
    <property type="entry name" value="F-box domain"/>
    <property type="match status" value="1"/>
</dbReference>
<dbReference type="AlphaFoldDB" id="A0A7I8K2X7"/>
<dbReference type="Gene3D" id="2.130.10.80">
    <property type="entry name" value="Galactose oxidase/kelch, beta-propeller"/>
    <property type="match status" value="1"/>
</dbReference>
<dbReference type="SMART" id="SM00612">
    <property type="entry name" value="Kelch"/>
    <property type="match status" value="2"/>
</dbReference>
<dbReference type="Pfam" id="PF00646">
    <property type="entry name" value="F-box"/>
    <property type="match status" value="1"/>
</dbReference>
<dbReference type="OrthoDB" id="1913441at2759"/>
<reference evidence="2" key="1">
    <citation type="submission" date="2020-02" db="EMBL/GenBank/DDBJ databases">
        <authorList>
            <person name="Scholz U."/>
            <person name="Mascher M."/>
            <person name="Fiebig A."/>
        </authorList>
    </citation>
    <scope>NUCLEOTIDE SEQUENCE</scope>
</reference>
<dbReference type="Proteomes" id="UP000663760">
    <property type="component" value="Chromosome 2"/>
</dbReference>
<dbReference type="InterPro" id="IPR015915">
    <property type="entry name" value="Kelch-typ_b-propeller"/>
</dbReference>
<dbReference type="Gene3D" id="1.20.1280.50">
    <property type="match status" value="1"/>
</dbReference>
<name>A0A7I8K2X7_SPIIN</name>
<dbReference type="InterPro" id="IPR037293">
    <property type="entry name" value="Gal_Oxidase_central_sf"/>
</dbReference>
<dbReference type="Gene3D" id="2.120.10.80">
    <property type="entry name" value="Kelch-type beta propeller"/>
    <property type="match status" value="1"/>
</dbReference>
<sequence length="472" mass="52053">MESATPRRSLPRVAESSLECFSHGISDLIRKKNSRKVKEIVPTPAPAPQFALPDDLLEMCLLRLPFASLQAARLVCKKWLHLTTSPQFLHLRSRGFTHHPWLFLFGITRSGSSAGEIHALDTSLNQWHTIRADLLAGRFLFSVAAVGSDIYVVGGYSNSADAAALSGRSSLKTHRGVLVFSPLTGKWRKASPLRVPRSGPILGVLKVSSSSSFLQSRRRLERRHLKRPKLKEYLNEVEESTGKQLSSEAVGRKTNEEGSRFLLIAAGGRGSWDEPLDSVEVYDPVADQWTAIGKLPEDLGGAACSGAACGGMFYVYSEANRLARYDPERGLWAIIETSRPPPRLHAYRPAVVSSGDGRLFLLGVSWGDGDRRLGGCEKALRKLWELDLDLMAWAEVASHPDAPMDMNAVFFAERSRIYGIEMFKIFGQVLDFLTSCDVSGREVKWNHISTQHSAHPAAASSCSTKSMVVLRL</sequence>
<dbReference type="InterPro" id="IPR001810">
    <property type="entry name" value="F-box_dom"/>
</dbReference>
<dbReference type="PANTHER" id="PTHR47712:SF1">
    <property type="entry name" value="OS09G0555300 PROTEIN"/>
    <property type="match status" value="1"/>
</dbReference>
<dbReference type="SMART" id="SM00256">
    <property type="entry name" value="FBOX"/>
    <property type="match status" value="1"/>
</dbReference>
<dbReference type="GO" id="GO:0019005">
    <property type="term" value="C:SCF ubiquitin ligase complex"/>
    <property type="evidence" value="ECO:0007669"/>
    <property type="project" value="TreeGrafter"/>
</dbReference>
<feature type="domain" description="F-box" evidence="1">
    <location>
        <begin position="52"/>
        <end position="92"/>
    </location>
</feature>
<gene>
    <name evidence="2" type="ORF">SI8410_02002572</name>
</gene>
<dbReference type="InterPro" id="IPR036047">
    <property type="entry name" value="F-box-like_dom_sf"/>
</dbReference>
<dbReference type="Pfam" id="PF01344">
    <property type="entry name" value="Kelch_1"/>
    <property type="match status" value="2"/>
</dbReference>
<evidence type="ECO:0000259" key="1">
    <source>
        <dbReference type="SMART" id="SM00256"/>
    </source>
</evidence>
<organism evidence="2 3">
    <name type="scientific">Spirodela intermedia</name>
    <name type="common">Intermediate duckweed</name>
    <dbReference type="NCBI Taxonomy" id="51605"/>
    <lineage>
        <taxon>Eukaryota</taxon>
        <taxon>Viridiplantae</taxon>
        <taxon>Streptophyta</taxon>
        <taxon>Embryophyta</taxon>
        <taxon>Tracheophyta</taxon>
        <taxon>Spermatophyta</taxon>
        <taxon>Magnoliopsida</taxon>
        <taxon>Liliopsida</taxon>
        <taxon>Araceae</taxon>
        <taxon>Lemnoideae</taxon>
        <taxon>Spirodela</taxon>
    </lineage>
</organism>
<dbReference type="PANTHER" id="PTHR47712">
    <property type="entry name" value="OS09G0555300 PROTEIN"/>
    <property type="match status" value="1"/>
</dbReference>
<dbReference type="InterPro" id="IPR006652">
    <property type="entry name" value="Kelch_1"/>
</dbReference>
<proteinExistence type="predicted"/>
<protein>
    <recommendedName>
        <fullName evidence="1">F-box domain-containing protein</fullName>
    </recommendedName>
</protein>
<evidence type="ECO:0000313" key="3">
    <source>
        <dbReference type="Proteomes" id="UP000663760"/>
    </source>
</evidence>
<keyword evidence="3" id="KW-1185">Reference proteome</keyword>
<dbReference type="EMBL" id="LR746265">
    <property type="protein sequence ID" value="CAA7391229.1"/>
    <property type="molecule type" value="Genomic_DNA"/>
</dbReference>